<accession>A0A1H6XXG8</accession>
<gene>
    <name evidence="1" type="ORF">SAMN04244572_03507</name>
</gene>
<dbReference type="GO" id="GO:0030430">
    <property type="term" value="C:host cell cytoplasm"/>
    <property type="evidence" value="ECO:0007669"/>
    <property type="project" value="InterPro"/>
</dbReference>
<dbReference type="NCBIfam" id="TIGR01600">
    <property type="entry name" value="phage_tail_L"/>
    <property type="match status" value="1"/>
</dbReference>
<dbReference type="GO" id="GO:0051536">
    <property type="term" value="F:iron-sulfur cluster binding"/>
    <property type="evidence" value="ECO:0007669"/>
    <property type="project" value="InterPro"/>
</dbReference>
<dbReference type="EMBL" id="FNYQ01000076">
    <property type="protein sequence ID" value="SEJ31477.1"/>
    <property type="molecule type" value="Genomic_DNA"/>
</dbReference>
<protein>
    <submittedName>
        <fullName evidence="1">Lambda-like phage minor tail protein L</fullName>
    </submittedName>
</protein>
<evidence type="ECO:0000313" key="1">
    <source>
        <dbReference type="EMBL" id="SEJ31477.1"/>
    </source>
</evidence>
<dbReference type="GO" id="GO:0046718">
    <property type="term" value="P:symbiont entry into host cell"/>
    <property type="evidence" value="ECO:0007669"/>
    <property type="project" value="InterPro"/>
</dbReference>
<dbReference type="Proteomes" id="UP000199250">
    <property type="component" value="Unassembled WGS sequence"/>
</dbReference>
<name>A0A1H6XXG8_9GAMM</name>
<sequence length="248" mass="26684">MITADVQLLEPGSEIRLFEVDCTAFGGILLRFHGHNIPHTPTELAAFAGEADELPAKSIWWQGDEYSAWPVEVEGLEVTGDGRAPTPTLSVGNIGGSISALCLQLDDLLQAKVIIRETFAHYLDADNFEGGNPQADPTQEKIETWYIDQKTSETGEAIEFALSSPADLQGQMIPARQIHSLCHWALCNEYRGADCGYTGGPVSTEDGTPTDNPALDRCGGLLSDCKARFGDNEPLSFGGFPASSLIRG</sequence>
<dbReference type="OrthoDB" id="5673400at2"/>
<dbReference type="Pfam" id="PF05100">
    <property type="entry name" value="Phage_tail_L"/>
    <property type="match status" value="1"/>
</dbReference>
<dbReference type="InterPro" id="IPR006487">
    <property type="entry name" value="Phage_lambda_L"/>
</dbReference>
<proteinExistence type="predicted"/>
<reference evidence="1 2" key="1">
    <citation type="submission" date="2016-10" db="EMBL/GenBank/DDBJ databases">
        <authorList>
            <person name="de Groot N.N."/>
        </authorList>
    </citation>
    <scope>NUCLEOTIDE SEQUENCE [LARGE SCALE GENOMIC DNA]</scope>
    <source>
        <strain evidence="1 2">DSM 373</strain>
    </source>
</reference>
<dbReference type="AlphaFoldDB" id="A0A1H6XXG8"/>
<dbReference type="RefSeq" id="WP_090734045.1">
    <property type="nucleotide sequence ID" value="NZ_FNYQ01000076.1"/>
</dbReference>
<evidence type="ECO:0000313" key="2">
    <source>
        <dbReference type="Proteomes" id="UP000199250"/>
    </source>
</evidence>
<organism evidence="1 2">
    <name type="scientific">Azotobacter beijerinckii</name>
    <dbReference type="NCBI Taxonomy" id="170623"/>
    <lineage>
        <taxon>Bacteria</taxon>
        <taxon>Pseudomonadati</taxon>
        <taxon>Pseudomonadota</taxon>
        <taxon>Gammaproteobacteria</taxon>
        <taxon>Pseudomonadales</taxon>
        <taxon>Pseudomonadaceae</taxon>
        <taxon>Azotobacter</taxon>
    </lineage>
</organism>